<dbReference type="Proteomes" id="UP000708148">
    <property type="component" value="Unassembled WGS sequence"/>
</dbReference>
<name>A0A8S1J3I4_9CHLO</name>
<organism evidence="1 2">
    <name type="scientific">Ostreobium quekettii</name>
    <dbReference type="NCBI Taxonomy" id="121088"/>
    <lineage>
        <taxon>Eukaryota</taxon>
        <taxon>Viridiplantae</taxon>
        <taxon>Chlorophyta</taxon>
        <taxon>core chlorophytes</taxon>
        <taxon>Ulvophyceae</taxon>
        <taxon>TCBD clade</taxon>
        <taxon>Bryopsidales</taxon>
        <taxon>Ostreobineae</taxon>
        <taxon>Ostreobiaceae</taxon>
        <taxon>Ostreobium</taxon>
    </lineage>
</organism>
<sequence length="112" mass="12383">MQRSQAALHCSCRPEQPIFSCFKDCISLGRAHFRSSFVNSNGIRNDDKYDDDVSAANSDKSAHITFATDPGLPVLWLLTLCGLYHQCRPKDFALPRSTNAAPSNQVSQAPVR</sequence>
<gene>
    <name evidence="1" type="ORF">OSTQU699_LOCUS7456</name>
</gene>
<keyword evidence="2" id="KW-1185">Reference proteome</keyword>
<comment type="caution">
    <text evidence="1">The sequence shown here is derived from an EMBL/GenBank/DDBJ whole genome shotgun (WGS) entry which is preliminary data.</text>
</comment>
<reference evidence="1" key="1">
    <citation type="submission" date="2020-12" db="EMBL/GenBank/DDBJ databases">
        <authorList>
            <person name="Iha C."/>
        </authorList>
    </citation>
    <scope>NUCLEOTIDE SEQUENCE</scope>
</reference>
<evidence type="ECO:0000313" key="1">
    <source>
        <dbReference type="EMBL" id="CAD7702099.1"/>
    </source>
</evidence>
<protein>
    <submittedName>
        <fullName evidence="1">Uncharacterized protein</fullName>
    </submittedName>
</protein>
<dbReference type="EMBL" id="CAJHUC010001710">
    <property type="protein sequence ID" value="CAD7702099.1"/>
    <property type="molecule type" value="Genomic_DNA"/>
</dbReference>
<proteinExistence type="predicted"/>
<evidence type="ECO:0000313" key="2">
    <source>
        <dbReference type="Proteomes" id="UP000708148"/>
    </source>
</evidence>
<accession>A0A8S1J3I4</accession>
<dbReference type="AlphaFoldDB" id="A0A8S1J3I4"/>